<feature type="coiled-coil region" evidence="5">
    <location>
        <begin position="114"/>
        <end position="193"/>
    </location>
</feature>
<accession>A0A1I4CNC1</accession>
<evidence type="ECO:0000256" key="1">
    <source>
        <dbReference type="ARBA" id="ARBA00004196"/>
    </source>
</evidence>
<dbReference type="SUPFAM" id="SSF111369">
    <property type="entry name" value="HlyD-like secretion proteins"/>
    <property type="match status" value="1"/>
</dbReference>
<dbReference type="InterPro" id="IPR058627">
    <property type="entry name" value="MdtA-like_C"/>
</dbReference>
<dbReference type="GO" id="GO:1990195">
    <property type="term" value="C:macrolide transmembrane transporter complex"/>
    <property type="evidence" value="ECO:0007669"/>
    <property type="project" value="InterPro"/>
</dbReference>
<evidence type="ECO:0000313" key="10">
    <source>
        <dbReference type="Proteomes" id="UP000198755"/>
    </source>
</evidence>
<evidence type="ECO:0000256" key="3">
    <source>
        <dbReference type="ARBA" id="ARBA00022448"/>
    </source>
</evidence>
<dbReference type="PANTHER" id="PTHR30469">
    <property type="entry name" value="MULTIDRUG RESISTANCE PROTEIN MDTA"/>
    <property type="match status" value="1"/>
</dbReference>
<proteinExistence type="inferred from homology"/>
<dbReference type="Gene3D" id="2.40.30.170">
    <property type="match status" value="1"/>
</dbReference>
<dbReference type="RefSeq" id="WP_244532422.1">
    <property type="nucleotide sequence ID" value="NZ_FOSN01000026.1"/>
</dbReference>
<evidence type="ECO:0000256" key="4">
    <source>
        <dbReference type="ARBA" id="ARBA00023054"/>
    </source>
</evidence>
<dbReference type="InterPro" id="IPR006143">
    <property type="entry name" value="RND_pump_MFP"/>
</dbReference>
<dbReference type="PANTHER" id="PTHR30469:SF33">
    <property type="entry name" value="SLR1207 PROTEIN"/>
    <property type="match status" value="1"/>
</dbReference>
<dbReference type="Gene3D" id="2.40.50.100">
    <property type="match status" value="1"/>
</dbReference>
<dbReference type="GO" id="GO:1990281">
    <property type="term" value="C:efflux pump complex"/>
    <property type="evidence" value="ECO:0007669"/>
    <property type="project" value="TreeGrafter"/>
</dbReference>
<evidence type="ECO:0000259" key="7">
    <source>
        <dbReference type="Pfam" id="PF25917"/>
    </source>
</evidence>
<keyword evidence="4 5" id="KW-0175">Coiled coil</keyword>
<evidence type="ECO:0000256" key="6">
    <source>
        <dbReference type="SAM" id="Phobius"/>
    </source>
</evidence>
<dbReference type="GO" id="GO:1990961">
    <property type="term" value="P:xenobiotic detoxification by transmembrane export across the plasma membrane"/>
    <property type="evidence" value="ECO:0007669"/>
    <property type="project" value="InterPro"/>
</dbReference>
<dbReference type="Pfam" id="PF25917">
    <property type="entry name" value="BSH_RND"/>
    <property type="match status" value="1"/>
</dbReference>
<dbReference type="InterPro" id="IPR058625">
    <property type="entry name" value="MdtA-like_BSH"/>
</dbReference>
<gene>
    <name evidence="9" type="ORF">SAMN05444581_12616</name>
</gene>
<dbReference type="Pfam" id="PF25967">
    <property type="entry name" value="RND-MFP_C"/>
    <property type="match status" value="1"/>
</dbReference>
<evidence type="ECO:0000259" key="8">
    <source>
        <dbReference type="Pfam" id="PF25967"/>
    </source>
</evidence>
<evidence type="ECO:0000256" key="2">
    <source>
        <dbReference type="ARBA" id="ARBA00009477"/>
    </source>
</evidence>
<comment type="subcellular location">
    <subcellularLocation>
        <location evidence="1">Cell envelope</location>
    </subcellularLocation>
</comment>
<keyword evidence="6" id="KW-1133">Transmembrane helix</keyword>
<keyword evidence="6" id="KW-0812">Transmembrane</keyword>
<dbReference type="GO" id="GO:0015562">
    <property type="term" value="F:efflux transmembrane transporter activity"/>
    <property type="evidence" value="ECO:0007669"/>
    <property type="project" value="TreeGrafter"/>
</dbReference>
<evidence type="ECO:0000313" key="9">
    <source>
        <dbReference type="EMBL" id="SFK82748.1"/>
    </source>
</evidence>
<sequence>MRISNISGLSNTGFLRAAARARWIVIGVICLAAGYFFLRWYSAPAPPHYLTAAAARLTLESSVLATGTLQAIRQVDVGTRATGQLKSLRVKLGDQVRAGDLLAEIDPVLQENELRSAQAALANLESQRRAASARLRRSKFEFERQKAMIGGAATSRRELENADAQLESEDAGLAALDAQIKQANVQIDIAAANLSYTKITAPMDGEVVAILTQEGQTVVAAQIVPVILKLAELGAVTVRTQVSEADVIHVHAGQPASFTIMGDPDTHYAGKLRAVEPAPQNFSEPVSASGGSGQGGASPGGSNAVFYNALFDVANPDHRLRIGMTAQVSIQLGDSRDALAIPSAALRNKDAGGRYEVRVLGPQGKIETKRVRVGLDNYIQAEILDGLSEGETVITGEPEPAAAGAR</sequence>
<dbReference type="NCBIfam" id="TIGR01730">
    <property type="entry name" value="RND_mfp"/>
    <property type="match status" value="1"/>
</dbReference>
<dbReference type="Gene3D" id="6.10.140.1990">
    <property type="match status" value="1"/>
</dbReference>
<dbReference type="Gene3D" id="6.20.50.140">
    <property type="match status" value="1"/>
</dbReference>
<feature type="domain" description="Multidrug resistance protein MdtA-like barrel-sandwich hybrid" evidence="7">
    <location>
        <begin position="73"/>
        <end position="228"/>
    </location>
</feature>
<dbReference type="STRING" id="1612308.SAMN05444581_12616"/>
<dbReference type="AlphaFoldDB" id="A0A1I4CNC1"/>
<keyword evidence="10" id="KW-1185">Reference proteome</keyword>
<keyword evidence="3" id="KW-0813">Transport</keyword>
<protein>
    <submittedName>
        <fullName evidence="9">Membrane fusion protein, macrolide-specific efflux system</fullName>
    </submittedName>
</protein>
<comment type="similarity">
    <text evidence="2">Belongs to the membrane fusion protein (MFP) (TC 8.A.1) family.</text>
</comment>
<name>A0A1I4CNC1_9HYPH</name>
<dbReference type="EMBL" id="FOSN01000026">
    <property type="protein sequence ID" value="SFK82748.1"/>
    <property type="molecule type" value="Genomic_DNA"/>
</dbReference>
<keyword evidence="6" id="KW-0472">Membrane</keyword>
<feature type="transmembrane region" description="Helical" evidence="6">
    <location>
        <begin position="21"/>
        <end position="41"/>
    </location>
</feature>
<dbReference type="Proteomes" id="UP000198755">
    <property type="component" value="Unassembled WGS sequence"/>
</dbReference>
<dbReference type="InterPro" id="IPR030190">
    <property type="entry name" value="MacA_alpha-hairpin_sf"/>
</dbReference>
<reference evidence="9 10" key="1">
    <citation type="submission" date="2016-10" db="EMBL/GenBank/DDBJ databases">
        <authorList>
            <person name="de Groot N.N."/>
        </authorList>
    </citation>
    <scope>NUCLEOTIDE SEQUENCE [LARGE SCALE GENOMIC DNA]</scope>
    <source>
        <strain evidence="9 10">NE2</strain>
    </source>
</reference>
<feature type="domain" description="Multidrug resistance protein MdtA-like C-terminal permuted SH3" evidence="8">
    <location>
        <begin position="337"/>
        <end position="397"/>
    </location>
</feature>
<organism evidence="9 10">
    <name type="scientific">Methylocapsa palsarum</name>
    <dbReference type="NCBI Taxonomy" id="1612308"/>
    <lineage>
        <taxon>Bacteria</taxon>
        <taxon>Pseudomonadati</taxon>
        <taxon>Pseudomonadota</taxon>
        <taxon>Alphaproteobacteria</taxon>
        <taxon>Hyphomicrobiales</taxon>
        <taxon>Beijerinckiaceae</taxon>
        <taxon>Methylocapsa</taxon>
    </lineage>
</organism>
<dbReference type="GO" id="GO:0030313">
    <property type="term" value="C:cell envelope"/>
    <property type="evidence" value="ECO:0007669"/>
    <property type="project" value="UniProtKB-SubCell"/>
</dbReference>
<dbReference type="GO" id="GO:0019898">
    <property type="term" value="C:extrinsic component of membrane"/>
    <property type="evidence" value="ECO:0007669"/>
    <property type="project" value="InterPro"/>
</dbReference>
<evidence type="ECO:0000256" key="5">
    <source>
        <dbReference type="SAM" id="Coils"/>
    </source>
</evidence>